<evidence type="ECO:0000313" key="2">
    <source>
        <dbReference type="EMBL" id="KEF53300.1"/>
    </source>
</evidence>
<gene>
    <name evidence="2" type="ORF">A1O9_10748</name>
</gene>
<dbReference type="OrthoDB" id="4227515at2759"/>
<feature type="region of interest" description="Disordered" evidence="1">
    <location>
        <begin position="1"/>
        <end position="21"/>
    </location>
</feature>
<evidence type="ECO:0000256" key="1">
    <source>
        <dbReference type="SAM" id="MobiDB-lite"/>
    </source>
</evidence>
<sequence length="456" mass="51866">MGLNPKSDTVDGTTGSEDSALRNPRLLKGTAKFRVLGDLILPPPSTCGLLTEHEELVLSLRPHLDGMDGRDLSSMLARKKEGKLPILYQKFQNLFKLLNILLRSREIKIWKDLGLDSPPQDDFVCPSGKLNSGAMQYINQPSYSTLNLVDRETDDPLNGCIAMLMGNAFKKEDTLIFDDLHRRSEKSESYETYPQEFIDCHMDWTQGICASVTAKVEMVYGIQVQKRVRQRRAIIVLPLWGALSDVFLFRVHESNFRNQDGTYRYREAILFGCHPQRLFYETVGSDIARLQDSITATATKIAQDGTPCIKNYFLEKKCRHSSNIRQQLEIRALGPTLKGAFGTFQYVNKEGKNRASSATGEEVWGCYFISNSYSNNNLRRLLPSALRPIDEDYDEQWNDPSDFPEVVQEWFKGQEQIFFYESRIHSTSDIAKVFETSYMPISASHPPFCFGICSGI</sequence>
<proteinExistence type="predicted"/>
<organism evidence="2 3">
    <name type="scientific">Exophiala aquamarina CBS 119918</name>
    <dbReference type="NCBI Taxonomy" id="1182545"/>
    <lineage>
        <taxon>Eukaryota</taxon>
        <taxon>Fungi</taxon>
        <taxon>Dikarya</taxon>
        <taxon>Ascomycota</taxon>
        <taxon>Pezizomycotina</taxon>
        <taxon>Eurotiomycetes</taxon>
        <taxon>Chaetothyriomycetidae</taxon>
        <taxon>Chaetothyriales</taxon>
        <taxon>Herpotrichiellaceae</taxon>
        <taxon>Exophiala</taxon>
    </lineage>
</organism>
<reference evidence="2 3" key="1">
    <citation type="submission" date="2013-03" db="EMBL/GenBank/DDBJ databases">
        <title>The Genome Sequence of Exophiala aquamarina CBS 119918.</title>
        <authorList>
            <consortium name="The Broad Institute Genomics Platform"/>
            <person name="Cuomo C."/>
            <person name="de Hoog S."/>
            <person name="Gorbushina A."/>
            <person name="Walker B."/>
            <person name="Young S.K."/>
            <person name="Zeng Q."/>
            <person name="Gargeya S."/>
            <person name="Fitzgerald M."/>
            <person name="Haas B."/>
            <person name="Abouelleil A."/>
            <person name="Allen A.W."/>
            <person name="Alvarado L."/>
            <person name="Arachchi H.M."/>
            <person name="Berlin A.M."/>
            <person name="Chapman S.B."/>
            <person name="Gainer-Dewar J."/>
            <person name="Goldberg J."/>
            <person name="Griggs A."/>
            <person name="Gujja S."/>
            <person name="Hansen M."/>
            <person name="Howarth C."/>
            <person name="Imamovic A."/>
            <person name="Ireland A."/>
            <person name="Larimer J."/>
            <person name="McCowan C."/>
            <person name="Murphy C."/>
            <person name="Pearson M."/>
            <person name="Poon T.W."/>
            <person name="Priest M."/>
            <person name="Roberts A."/>
            <person name="Saif S."/>
            <person name="Shea T."/>
            <person name="Sisk P."/>
            <person name="Sykes S."/>
            <person name="Wortman J."/>
            <person name="Nusbaum C."/>
            <person name="Birren B."/>
        </authorList>
    </citation>
    <scope>NUCLEOTIDE SEQUENCE [LARGE SCALE GENOMIC DNA]</scope>
    <source>
        <strain evidence="2 3">CBS 119918</strain>
    </source>
</reference>
<protein>
    <submittedName>
        <fullName evidence="2">Uncharacterized protein</fullName>
    </submittedName>
</protein>
<dbReference type="Proteomes" id="UP000027920">
    <property type="component" value="Unassembled WGS sequence"/>
</dbReference>
<dbReference type="EMBL" id="AMGV01000014">
    <property type="protein sequence ID" value="KEF53300.1"/>
    <property type="molecule type" value="Genomic_DNA"/>
</dbReference>
<dbReference type="STRING" id="1182545.A0A072PCN5"/>
<feature type="compositionally biased region" description="Polar residues" evidence="1">
    <location>
        <begin position="1"/>
        <end position="17"/>
    </location>
</feature>
<dbReference type="RefSeq" id="XP_013255890.1">
    <property type="nucleotide sequence ID" value="XM_013400436.1"/>
</dbReference>
<dbReference type="HOGENOM" id="CLU_599965_0_0_1"/>
<dbReference type="AlphaFoldDB" id="A0A072PCN5"/>
<comment type="caution">
    <text evidence="2">The sequence shown here is derived from an EMBL/GenBank/DDBJ whole genome shotgun (WGS) entry which is preliminary data.</text>
</comment>
<keyword evidence="3" id="KW-1185">Reference proteome</keyword>
<dbReference type="VEuPathDB" id="FungiDB:A1O9_10748"/>
<name>A0A072PCN5_9EURO</name>
<evidence type="ECO:0000313" key="3">
    <source>
        <dbReference type="Proteomes" id="UP000027920"/>
    </source>
</evidence>
<accession>A0A072PCN5</accession>
<dbReference type="GeneID" id="25285652"/>